<sequence>MGYPTKMYDTRPANSMIVCSIVRPTSESRTGRNLPSFRGQDSAVADAGARLLFSVILYHEERFLQDGADSSKKKRVLRACDICRRRKIRCDGPQSPESRCSNCAALGLDCTYKQASLKRTPPKGYIRSLEERLQKMEKLLENLAPGIDLADLSTLSDGDTGYRELNATPLGVTPSTAVLRTTQGVEASDLDPSDDEYVPQGTLTEHARRLYTNPLMPRFFGKSSGFMLIRNALDLKRKYSGEDPTTMFEKKGFINKRPEFWTVYPWEDQKPAEIIPEYQFPPVDLIDSLVNLYLEHQNTFYPLFHEPTLRKDVASALHLRDHSFACVLLLICACGSRWSDDHRVIVDGSDTFRSAGWQWFNQVQMVRKPYTVPPSLYELQHYALTAMFLQGSSSPQACWTILGIGLRAAQEVGAHRAKVYYNSRSTKDDELWKRAFWVLVTLDRVYSSVLGRPCAIQEEDFDLDTPVECDDEFWDPPEPDKAFRQPPDRPSKIAAFNCYLKLNQLLAVALRTIYCINKSKVLLGFVGKEWEQRIVAELDSEMNKWFDSVPTHLRWNANQEDSLFFRQSVMLYCSYYNLQILIHRPFIMKSRKLSPLSNPSLAICVNAARSLAHTADACRTVCKKALAPLVIMGVFPAALVLILDIFNRKQSSTTESDAADIGKCILILKSMEGRWHAVGRIVDILCRIAAAGHIPPLFEYWEQRCNNPSDAGRRSNGQVPTGPSLAQESGVPVFSQLPGFSQASSQTTGTTSLFNALSYGRSLFANPEQTPQMAHESGYAGVDLSQAAQGPYTVPAEFASPTSSVQMPENRPTASEAGSGPSFQSPQMIMDEDVMGLWSEMTDWESYITNVLGTDHFPSGSGSYLQSDGTQYTSS</sequence>
<reference evidence="5 6" key="1">
    <citation type="journal article" date="2019" name="Nat. Ecol. Evol.">
        <title>Megaphylogeny resolves global patterns of mushroom evolution.</title>
        <authorList>
            <person name="Varga T."/>
            <person name="Krizsan K."/>
            <person name="Foldi C."/>
            <person name="Dima B."/>
            <person name="Sanchez-Garcia M."/>
            <person name="Sanchez-Ramirez S."/>
            <person name="Szollosi G.J."/>
            <person name="Szarkandi J.G."/>
            <person name="Papp V."/>
            <person name="Albert L."/>
            <person name="Andreopoulos W."/>
            <person name="Angelini C."/>
            <person name="Antonin V."/>
            <person name="Barry K.W."/>
            <person name="Bougher N.L."/>
            <person name="Buchanan P."/>
            <person name="Buyck B."/>
            <person name="Bense V."/>
            <person name="Catcheside P."/>
            <person name="Chovatia M."/>
            <person name="Cooper J."/>
            <person name="Damon W."/>
            <person name="Desjardin D."/>
            <person name="Finy P."/>
            <person name="Geml J."/>
            <person name="Haridas S."/>
            <person name="Hughes K."/>
            <person name="Justo A."/>
            <person name="Karasinski D."/>
            <person name="Kautmanova I."/>
            <person name="Kiss B."/>
            <person name="Kocsube S."/>
            <person name="Kotiranta H."/>
            <person name="LaButti K.M."/>
            <person name="Lechner B.E."/>
            <person name="Liimatainen K."/>
            <person name="Lipzen A."/>
            <person name="Lukacs Z."/>
            <person name="Mihaltcheva S."/>
            <person name="Morgado L.N."/>
            <person name="Niskanen T."/>
            <person name="Noordeloos M.E."/>
            <person name="Ohm R.A."/>
            <person name="Ortiz-Santana B."/>
            <person name="Ovrebo C."/>
            <person name="Racz N."/>
            <person name="Riley R."/>
            <person name="Savchenko A."/>
            <person name="Shiryaev A."/>
            <person name="Soop K."/>
            <person name="Spirin V."/>
            <person name="Szebenyi C."/>
            <person name="Tomsovsky M."/>
            <person name="Tulloss R.E."/>
            <person name="Uehling J."/>
            <person name="Grigoriev I.V."/>
            <person name="Vagvolgyi C."/>
            <person name="Papp T."/>
            <person name="Martin F.M."/>
            <person name="Miettinen O."/>
            <person name="Hibbett D.S."/>
            <person name="Nagy L.G."/>
        </authorList>
    </citation>
    <scope>NUCLEOTIDE SEQUENCE [LARGE SCALE GENOMIC DNA]</scope>
    <source>
        <strain evidence="5 6">OMC1185</strain>
    </source>
</reference>
<evidence type="ECO:0000313" key="6">
    <source>
        <dbReference type="Proteomes" id="UP000305948"/>
    </source>
</evidence>
<protein>
    <recommendedName>
        <fullName evidence="4">Zn(2)-C6 fungal-type domain-containing protein</fullName>
    </recommendedName>
</protein>
<organism evidence="5 6">
    <name type="scientific">Heliocybe sulcata</name>
    <dbReference type="NCBI Taxonomy" id="5364"/>
    <lineage>
        <taxon>Eukaryota</taxon>
        <taxon>Fungi</taxon>
        <taxon>Dikarya</taxon>
        <taxon>Basidiomycota</taxon>
        <taxon>Agaricomycotina</taxon>
        <taxon>Agaricomycetes</taxon>
        <taxon>Gloeophyllales</taxon>
        <taxon>Gloeophyllaceae</taxon>
        <taxon>Heliocybe</taxon>
    </lineage>
</organism>
<dbReference type="Proteomes" id="UP000305948">
    <property type="component" value="Unassembled WGS sequence"/>
</dbReference>
<keyword evidence="1" id="KW-0479">Metal-binding</keyword>
<evidence type="ECO:0000256" key="1">
    <source>
        <dbReference type="ARBA" id="ARBA00022723"/>
    </source>
</evidence>
<dbReference type="Gene3D" id="4.10.240.10">
    <property type="entry name" value="Zn(2)-C6 fungal-type DNA-binding domain"/>
    <property type="match status" value="1"/>
</dbReference>
<dbReference type="GO" id="GO:0006351">
    <property type="term" value="P:DNA-templated transcription"/>
    <property type="evidence" value="ECO:0007669"/>
    <property type="project" value="InterPro"/>
</dbReference>
<dbReference type="PANTHER" id="PTHR46910">
    <property type="entry name" value="TRANSCRIPTION FACTOR PDR1"/>
    <property type="match status" value="1"/>
</dbReference>
<feature type="region of interest" description="Disordered" evidence="3">
    <location>
        <begin position="709"/>
        <end position="728"/>
    </location>
</feature>
<dbReference type="Pfam" id="PF04082">
    <property type="entry name" value="Fungal_trans"/>
    <property type="match status" value="1"/>
</dbReference>
<dbReference type="PANTHER" id="PTHR46910:SF38">
    <property type="entry name" value="ZN(2)-C6 FUNGAL-TYPE DOMAIN-CONTAINING PROTEIN"/>
    <property type="match status" value="1"/>
</dbReference>
<dbReference type="AlphaFoldDB" id="A0A5C3MXE9"/>
<feature type="region of interest" description="Disordered" evidence="3">
    <location>
        <begin position="799"/>
        <end position="827"/>
    </location>
</feature>
<dbReference type="OrthoDB" id="4456959at2759"/>
<dbReference type="PROSITE" id="PS00463">
    <property type="entry name" value="ZN2_CY6_FUNGAL_1"/>
    <property type="match status" value="1"/>
</dbReference>
<proteinExistence type="predicted"/>
<dbReference type="PROSITE" id="PS50048">
    <property type="entry name" value="ZN2_CY6_FUNGAL_2"/>
    <property type="match status" value="1"/>
</dbReference>
<dbReference type="SUPFAM" id="SSF57701">
    <property type="entry name" value="Zn2/Cys6 DNA-binding domain"/>
    <property type="match status" value="1"/>
</dbReference>
<dbReference type="InterPro" id="IPR001138">
    <property type="entry name" value="Zn2Cys6_DnaBD"/>
</dbReference>
<evidence type="ECO:0000259" key="4">
    <source>
        <dbReference type="PROSITE" id="PS50048"/>
    </source>
</evidence>
<dbReference type="SMART" id="SM00066">
    <property type="entry name" value="GAL4"/>
    <property type="match status" value="1"/>
</dbReference>
<keyword evidence="2" id="KW-0539">Nucleus</keyword>
<dbReference type="SMART" id="SM00906">
    <property type="entry name" value="Fungal_trans"/>
    <property type="match status" value="1"/>
</dbReference>
<accession>A0A5C3MXE9</accession>
<dbReference type="EMBL" id="ML213515">
    <property type="protein sequence ID" value="TFK49562.1"/>
    <property type="molecule type" value="Genomic_DNA"/>
</dbReference>
<evidence type="ECO:0000256" key="2">
    <source>
        <dbReference type="ARBA" id="ARBA00023242"/>
    </source>
</evidence>
<name>A0A5C3MXE9_9AGAM</name>
<dbReference type="InterPro" id="IPR007219">
    <property type="entry name" value="XnlR_reg_dom"/>
</dbReference>
<evidence type="ECO:0000313" key="5">
    <source>
        <dbReference type="EMBL" id="TFK49562.1"/>
    </source>
</evidence>
<evidence type="ECO:0000256" key="3">
    <source>
        <dbReference type="SAM" id="MobiDB-lite"/>
    </source>
</evidence>
<dbReference type="STRING" id="5364.A0A5C3MXE9"/>
<dbReference type="CDD" id="cd12148">
    <property type="entry name" value="fungal_TF_MHR"/>
    <property type="match status" value="1"/>
</dbReference>
<gene>
    <name evidence="5" type="ORF">OE88DRAFT_1726802</name>
</gene>
<feature type="compositionally biased region" description="Polar residues" evidence="3">
    <location>
        <begin position="709"/>
        <end position="727"/>
    </location>
</feature>
<dbReference type="InterPro" id="IPR050987">
    <property type="entry name" value="AtrR-like"/>
</dbReference>
<dbReference type="GO" id="GO:0000981">
    <property type="term" value="F:DNA-binding transcription factor activity, RNA polymerase II-specific"/>
    <property type="evidence" value="ECO:0007669"/>
    <property type="project" value="InterPro"/>
</dbReference>
<dbReference type="GO" id="GO:0003677">
    <property type="term" value="F:DNA binding"/>
    <property type="evidence" value="ECO:0007669"/>
    <property type="project" value="InterPro"/>
</dbReference>
<dbReference type="GO" id="GO:0008270">
    <property type="term" value="F:zinc ion binding"/>
    <property type="evidence" value="ECO:0007669"/>
    <property type="project" value="InterPro"/>
</dbReference>
<dbReference type="Pfam" id="PF00172">
    <property type="entry name" value="Zn_clus"/>
    <property type="match status" value="1"/>
</dbReference>
<keyword evidence="6" id="KW-1185">Reference proteome</keyword>
<dbReference type="InterPro" id="IPR036864">
    <property type="entry name" value="Zn2-C6_fun-type_DNA-bd_sf"/>
</dbReference>
<dbReference type="CDD" id="cd00067">
    <property type="entry name" value="GAL4"/>
    <property type="match status" value="1"/>
</dbReference>
<feature type="domain" description="Zn(2)-C6 fungal-type" evidence="4">
    <location>
        <begin position="79"/>
        <end position="112"/>
    </location>
</feature>